<dbReference type="STRING" id="1257118.L8GZF7"/>
<dbReference type="EMBL" id="KB007974">
    <property type="protein sequence ID" value="ELR17491.1"/>
    <property type="molecule type" value="Genomic_DNA"/>
</dbReference>
<dbReference type="InterPro" id="IPR050767">
    <property type="entry name" value="Sel1_AlgK"/>
</dbReference>
<dbReference type="VEuPathDB" id="AmoebaDB:ACA1_062330"/>
<feature type="compositionally biased region" description="Polar residues" evidence="3">
    <location>
        <begin position="19"/>
        <end position="35"/>
    </location>
</feature>
<feature type="coiled-coil region" evidence="2">
    <location>
        <begin position="533"/>
        <end position="560"/>
    </location>
</feature>
<dbReference type="PANTHER" id="PTHR11102:SF160">
    <property type="entry name" value="ERAD-ASSOCIATED E3 UBIQUITIN-PROTEIN LIGASE COMPONENT HRD3"/>
    <property type="match status" value="1"/>
</dbReference>
<accession>L8GZF7</accession>
<dbReference type="SUPFAM" id="SSF81901">
    <property type="entry name" value="HCP-like"/>
    <property type="match status" value="1"/>
</dbReference>
<dbReference type="KEGG" id="acan:ACA1_062330"/>
<feature type="compositionally biased region" description="Low complexity" evidence="3">
    <location>
        <begin position="187"/>
        <end position="214"/>
    </location>
</feature>
<dbReference type="Gene3D" id="3.30.40.10">
    <property type="entry name" value="Zinc/RING finger domain, C3HC4 (zinc finger)"/>
    <property type="match status" value="1"/>
</dbReference>
<proteinExistence type="inferred from homology"/>
<feature type="compositionally biased region" description="Acidic residues" evidence="3">
    <location>
        <begin position="1"/>
        <end position="15"/>
    </location>
</feature>
<evidence type="ECO:0000313" key="5">
    <source>
        <dbReference type="EMBL" id="ELR17491.1"/>
    </source>
</evidence>
<protein>
    <submittedName>
        <fullName evidence="5">Sel1 repeat and Ubox domain containing protein</fullName>
    </submittedName>
</protein>
<dbReference type="Pfam" id="PF08238">
    <property type="entry name" value="Sel1"/>
    <property type="match status" value="5"/>
</dbReference>
<evidence type="ECO:0000256" key="3">
    <source>
        <dbReference type="SAM" id="MobiDB-lite"/>
    </source>
</evidence>
<dbReference type="InterPro" id="IPR006597">
    <property type="entry name" value="Sel1-like"/>
</dbReference>
<gene>
    <name evidence="5" type="ORF">ACA1_062330</name>
</gene>
<name>L8GZF7_ACACF</name>
<feature type="compositionally biased region" description="Basic and acidic residues" evidence="3">
    <location>
        <begin position="94"/>
        <end position="103"/>
    </location>
</feature>
<dbReference type="OrthoDB" id="272077at2759"/>
<dbReference type="Pfam" id="PF04564">
    <property type="entry name" value="U-box"/>
    <property type="match status" value="1"/>
</dbReference>
<dbReference type="InterPro" id="IPR003613">
    <property type="entry name" value="Ubox_domain"/>
</dbReference>
<dbReference type="GO" id="GO:0016567">
    <property type="term" value="P:protein ubiquitination"/>
    <property type="evidence" value="ECO:0007669"/>
    <property type="project" value="InterPro"/>
</dbReference>
<reference evidence="5 6" key="1">
    <citation type="journal article" date="2013" name="Genome Biol.">
        <title>Genome of Acanthamoeba castellanii highlights extensive lateral gene transfer and early evolution of tyrosine kinase signaling.</title>
        <authorList>
            <person name="Clarke M."/>
            <person name="Lohan A.J."/>
            <person name="Liu B."/>
            <person name="Lagkouvardos I."/>
            <person name="Roy S."/>
            <person name="Zafar N."/>
            <person name="Bertelli C."/>
            <person name="Schilde C."/>
            <person name="Kianianmomeni A."/>
            <person name="Burglin T.R."/>
            <person name="Frech C."/>
            <person name="Turcotte B."/>
            <person name="Kopec K.O."/>
            <person name="Synnott J.M."/>
            <person name="Choo C."/>
            <person name="Paponov I."/>
            <person name="Finkler A."/>
            <person name="Soon Heng Tan C."/>
            <person name="Hutchins A.P."/>
            <person name="Weinmeier T."/>
            <person name="Rattei T."/>
            <person name="Chu J.S."/>
            <person name="Gimenez G."/>
            <person name="Irimia M."/>
            <person name="Rigden D.J."/>
            <person name="Fitzpatrick D.A."/>
            <person name="Lorenzo-Morales J."/>
            <person name="Bateman A."/>
            <person name="Chiu C.H."/>
            <person name="Tang P."/>
            <person name="Hegemann P."/>
            <person name="Fromm H."/>
            <person name="Raoult D."/>
            <person name="Greub G."/>
            <person name="Miranda-Saavedra D."/>
            <person name="Chen N."/>
            <person name="Nash P."/>
            <person name="Ginger M.L."/>
            <person name="Horn M."/>
            <person name="Schaap P."/>
            <person name="Caler L."/>
            <person name="Loftus B."/>
        </authorList>
    </citation>
    <scope>NUCLEOTIDE SEQUENCE [LARGE SCALE GENOMIC DNA]</scope>
    <source>
        <strain evidence="5 6">Neff</strain>
    </source>
</reference>
<evidence type="ECO:0000313" key="6">
    <source>
        <dbReference type="Proteomes" id="UP000011083"/>
    </source>
</evidence>
<dbReference type="Proteomes" id="UP000011083">
    <property type="component" value="Unassembled WGS sequence"/>
</dbReference>
<dbReference type="GeneID" id="14917931"/>
<evidence type="ECO:0000256" key="1">
    <source>
        <dbReference type="ARBA" id="ARBA00038101"/>
    </source>
</evidence>
<feature type="coiled-coil region" evidence="2">
    <location>
        <begin position="415"/>
        <end position="470"/>
    </location>
</feature>
<feature type="region of interest" description="Disordered" evidence="3">
    <location>
        <begin position="1"/>
        <end position="214"/>
    </location>
</feature>
<sequence>MYAEADDGSEAEDLPDVSPINSPINSPVRTMSQGSIAPDHAHSEEQYGSAMEPHLERQMTPAATNGDTPRSSRSEASGMVMDMEQYHNRKRKRLLEPTGDKHSSASPSSSSSSLASPASSPSASTAHHHSLSSNNSRGHDQAANKSAGTAPPAKRGKSVSSSAALTSPHTSSLPSRPPTTWPPPPGRNNNGRPTVPTPKISPSSSPSPQAKPPTIASATAVPLAALDTQVPEPVEEVEEADDDQPHDDPELTAALTELLNTPMFTTPQHLMCPLTLKAMNDPVVTAGDGYTYERAAIQAWIQQRLPADRASDDVPVPGPQGDPVSLAGLIPSRTTRDAVARWRRRRKALKKTIRQGRSEPVAARRLRRCLRDVRARELGHFEKAQRLSQIEDELLRAHDQAELLGRAAGEKAALIARQEANLAEHDARVVEAEEQLRALVRRLEELRASQEAERQRLEALQHEALSIQQETTALHQESNALQQSGAALMREREETKVDLDRAWEEIQACIAQLEEARKLSVDLQQVVDEHPGTRSLRDKLEESNQDLHRLHHEINQLQNTIATELCSRARMMDTEDPYRAEMLLRACNLGSTEAQYKLGKYYLIHEGEERAKALGYFMHVVESGLDETGRVRSGLSVQEGALVSKALYNVGCCQRRGVGTPVDCALAYHYFAMAADSGHAAAQNMMGDAYNEVGGVFPRDVEMAFKYFEKSSAQGDKMATYNLAILYQSDEIKARDDRHAFNLFKSLAEGGDEDSMHEVSQCYREGKGVARDMEKAEYWLRKRQTALAENGGSAKAD</sequence>
<dbReference type="SUPFAM" id="SSF57850">
    <property type="entry name" value="RING/U-box"/>
    <property type="match status" value="1"/>
</dbReference>
<dbReference type="Gene3D" id="1.25.40.10">
    <property type="entry name" value="Tetratricopeptide repeat domain"/>
    <property type="match status" value="1"/>
</dbReference>
<dbReference type="PANTHER" id="PTHR11102">
    <property type="entry name" value="SEL-1-LIKE PROTEIN"/>
    <property type="match status" value="1"/>
</dbReference>
<dbReference type="SMART" id="SM00504">
    <property type="entry name" value="Ubox"/>
    <property type="match status" value="1"/>
</dbReference>
<keyword evidence="6" id="KW-1185">Reference proteome</keyword>
<dbReference type="InterPro" id="IPR013083">
    <property type="entry name" value="Znf_RING/FYVE/PHD"/>
</dbReference>
<evidence type="ECO:0000256" key="2">
    <source>
        <dbReference type="SAM" id="Coils"/>
    </source>
</evidence>
<keyword evidence="2" id="KW-0175">Coiled coil</keyword>
<comment type="similarity">
    <text evidence="1">Belongs to the sel-1 family.</text>
</comment>
<dbReference type="AlphaFoldDB" id="L8GZF7"/>
<feature type="domain" description="U-box" evidence="4">
    <location>
        <begin position="265"/>
        <end position="349"/>
    </location>
</feature>
<dbReference type="RefSeq" id="XP_004339504.1">
    <property type="nucleotide sequence ID" value="XM_004339456.1"/>
</dbReference>
<feature type="compositionally biased region" description="Low complexity" evidence="3">
    <location>
        <begin position="104"/>
        <end position="136"/>
    </location>
</feature>
<dbReference type="PROSITE" id="PS51698">
    <property type="entry name" value="U_BOX"/>
    <property type="match status" value="1"/>
</dbReference>
<feature type="compositionally biased region" description="Polar residues" evidence="3">
    <location>
        <begin position="61"/>
        <end position="75"/>
    </location>
</feature>
<dbReference type="InterPro" id="IPR011990">
    <property type="entry name" value="TPR-like_helical_dom_sf"/>
</dbReference>
<dbReference type="GO" id="GO:0004842">
    <property type="term" value="F:ubiquitin-protein transferase activity"/>
    <property type="evidence" value="ECO:0007669"/>
    <property type="project" value="InterPro"/>
</dbReference>
<dbReference type="CDD" id="cd16655">
    <property type="entry name" value="RING-Ubox_WDSUB1-like"/>
    <property type="match status" value="1"/>
</dbReference>
<feature type="compositionally biased region" description="Pro residues" evidence="3">
    <location>
        <begin position="175"/>
        <end position="186"/>
    </location>
</feature>
<evidence type="ECO:0000259" key="4">
    <source>
        <dbReference type="PROSITE" id="PS51698"/>
    </source>
</evidence>
<organism evidence="5 6">
    <name type="scientific">Acanthamoeba castellanii (strain ATCC 30010 / Neff)</name>
    <dbReference type="NCBI Taxonomy" id="1257118"/>
    <lineage>
        <taxon>Eukaryota</taxon>
        <taxon>Amoebozoa</taxon>
        <taxon>Discosea</taxon>
        <taxon>Longamoebia</taxon>
        <taxon>Centramoebida</taxon>
        <taxon>Acanthamoebidae</taxon>
        <taxon>Acanthamoeba</taxon>
    </lineage>
</organism>
<dbReference type="SMART" id="SM00671">
    <property type="entry name" value="SEL1"/>
    <property type="match status" value="5"/>
</dbReference>